<dbReference type="InterPro" id="IPR016181">
    <property type="entry name" value="Acyl_CoA_acyltransferase"/>
</dbReference>
<keyword evidence="2" id="KW-0012">Acyltransferase</keyword>
<dbReference type="CDD" id="cd04301">
    <property type="entry name" value="NAT_SF"/>
    <property type="match status" value="1"/>
</dbReference>
<dbReference type="InterPro" id="IPR050680">
    <property type="entry name" value="YpeA/RimI_acetyltransf"/>
</dbReference>
<dbReference type="GO" id="GO:0016747">
    <property type="term" value="F:acyltransferase activity, transferring groups other than amino-acyl groups"/>
    <property type="evidence" value="ECO:0007669"/>
    <property type="project" value="InterPro"/>
</dbReference>
<sequence>MKPTIKTIEDLSLNAWPSHQIQLYDGWLLRFSYFYTHRTNCVEQIGPSSIPIEEKIDFCEDAYHRWGTPSIFKITPLLSDDFEKRLIDRRYVVQHVTEVMTLDLTPWQITTPPVDVRIERTINDRWIQSLFALKSTTSAIHRQIVPSMYHAIPKDTLAASITNEDGQIVAIGLGILDRSYMGIYAIHVHPHYRGRKYARSVCTALLNRGKELGMTGAYLQVVEGNTPAKRLYLSLGFEDFYSYWFRVKELF</sequence>
<accession>A0A4V1NS39</accession>
<dbReference type="AlphaFoldDB" id="A0A4V1NS39"/>
<dbReference type="InterPro" id="IPR056935">
    <property type="entry name" value="Rv0428c-like_C"/>
</dbReference>
<dbReference type="SUPFAM" id="SSF55729">
    <property type="entry name" value="Acyl-CoA N-acyltransferases (Nat)"/>
    <property type="match status" value="1"/>
</dbReference>
<evidence type="ECO:0000256" key="1">
    <source>
        <dbReference type="ARBA" id="ARBA00022679"/>
    </source>
</evidence>
<dbReference type="RefSeq" id="WP_022399993.1">
    <property type="nucleotide sequence ID" value="NZ_DAWBJR010000052.1"/>
</dbReference>
<organism evidence="4 5">
    <name type="scientific">Blautia faecicola</name>
    <dbReference type="NCBI Taxonomy" id="2509240"/>
    <lineage>
        <taxon>Bacteria</taxon>
        <taxon>Bacillati</taxon>
        <taxon>Bacillota</taxon>
        <taxon>Clostridia</taxon>
        <taxon>Lachnospirales</taxon>
        <taxon>Lachnospiraceae</taxon>
        <taxon>Blautia</taxon>
    </lineage>
</organism>
<evidence type="ECO:0000313" key="5">
    <source>
        <dbReference type="Proteomes" id="UP000290106"/>
    </source>
</evidence>
<proteinExistence type="predicted"/>
<name>A0A4V1NS39_9FIRM</name>
<dbReference type="Pfam" id="PF24553">
    <property type="entry name" value="Rv0428c_C"/>
    <property type="match status" value="1"/>
</dbReference>
<gene>
    <name evidence="4" type="ORF">ETP43_12330</name>
</gene>
<comment type="caution">
    <text evidence="4">The sequence shown here is derived from an EMBL/GenBank/DDBJ whole genome shotgun (WGS) entry which is preliminary data.</text>
</comment>
<reference evidence="4 5" key="1">
    <citation type="submission" date="2019-01" db="EMBL/GenBank/DDBJ databases">
        <title>Blautia sp. nov. KGMB01111 isolated human feces.</title>
        <authorList>
            <person name="Park J.-E."/>
            <person name="Kim J.-S."/>
            <person name="Park S.-H."/>
        </authorList>
    </citation>
    <scope>NUCLEOTIDE SEQUENCE [LARGE SCALE GENOMIC DNA]</scope>
    <source>
        <strain evidence="4 5">KGMB01111</strain>
    </source>
</reference>
<evidence type="ECO:0000256" key="2">
    <source>
        <dbReference type="ARBA" id="ARBA00023315"/>
    </source>
</evidence>
<dbReference type="EMBL" id="SDKC01000001">
    <property type="protein sequence ID" value="RXS75915.1"/>
    <property type="molecule type" value="Genomic_DNA"/>
</dbReference>
<keyword evidence="5" id="KW-1185">Reference proteome</keyword>
<evidence type="ECO:0000259" key="3">
    <source>
        <dbReference type="PROSITE" id="PS51186"/>
    </source>
</evidence>
<dbReference type="PROSITE" id="PS51186">
    <property type="entry name" value="GNAT"/>
    <property type="match status" value="1"/>
</dbReference>
<feature type="domain" description="N-acetyltransferase" evidence="3">
    <location>
        <begin position="114"/>
        <end position="251"/>
    </location>
</feature>
<evidence type="ECO:0000313" key="4">
    <source>
        <dbReference type="EMBL" id="RXS75915.1"/>
    </source>
</evidence>
<dbReference type="OrthoDB" id="357176at2"/>
<keyword evidence="1 4" id="KW-0808">Transferase</keyword>
<dbReference type="Proteomes" id="UP000290106">
    <property type="component" value="Unassembled WGS sequence"/>
</dbReference>
<protein>
    <submittedName>
        <fullName evidence="4">GNAT family N-acetyltransferase</fullName>
    </submittedName>
</protein>
<dbReference type="PANTHER" id="PTHR43420:SF12">
    <property type="entry name" value="N-ACETYLTRANSFERASE DOMAIN-CONTAINING PROTEIN"/>
    <property type="match status" value="1"/>
</dbReference>
<dbReference type="Gene3D" id="3.40.630.30">
    <property type="match status" value="1"/>
</dbReference>
<dbReference type="InterPro" id="IPR000182">
    <property type="entry name" value="GNAT_dom"/>
</dbReference>
<dbReference type="PANTHER" id="PTHR43420">
    <property type="entry name" value="ACETYLTRANSFERASE"/>
    <property type="match status" value="1"/>
</dbReference>